<sequence length="267" mass="30385">MKVKVKDCINGKYLVKKYLCEGGTSHLYEAEGPDKQTIILKVIKQPSTLFINQINNEARILASINHANIPTLFDVITINSNYKAIIMEMVAGTNLADLIESENRNFDWKRVLHIGNQIASLIQVLHNMNPAIVIRDIKPSNILLTNDNKIYLIDFGTSVYENKSNQTSALGTIGFAAPEQFENGVIDKRSDLFSLGATLFYLISGGQNVYTANNKDILQERLPKSFSKIIKKLTETDVRKRYDSIKEVKEALYNVRVSWRERKKQFR</sequence>
<accession>A0A917GZX8</accession>
<name>A0A917GZX8_9BACI</name>
<dbReference type="SUPFAM" id="SSF56112">
    <property type="entry name" value="Protein kinase-like (PK-like)"/>
    <property type="match status" value="1"/>
</dbReference>
<dbReference type="EMBL" id="BMFR01000001">
    <property type="protein sequence ID" value="GGG63035.1"/>
    <property type="molecule type" value="Genomic_DNA"/>
</dbReference>
<dbReference type="GO" id="GO:0005524">
    <property type="term" value="F:ATP binding"/>
    <property type="evidence" value="ECO:0007669"/>
    <property type="project" value="InterPro"/>
</dbReference>
<dbReference type="Gene3D" id="3.30.200.20">
    <property type="entry name" value="Phosphorylase Kinase, domain 1"/>
    <property type="match status" value="1"/>
</dbReference>
<evidence type="ECO:0000313" key="3">
    <source>
        <dbReference type="Proteomes" id="UP000622860"/>
    </source>
</evidence>
<gene>
    <name evidence="2" type="ORF">GCM10011398_03030</name>
</gene>
<proteinExistence type="predicted"/>
<evidence type="ECO:0000259" key="1">
    <source>
        <dbReference type="PROSITE" id="PS50011"/>
    </source>
</evidence>
<comment type="caution">
    <text evidence="2">The sequence shown here is derived from an EMBL/GenBank/DDBJ whole genome shotgun (WGS) entry which is preliminary data.</text>
</comment>
<dbReference type="Pfam" id="PF00069">
    <property type="entry name" value="Pkinase"/>
    <property type="match status" value="1"/>
</dbReference>
<dbReference type="PANTHER" id="PTHR24345">
    <property type="entry name" value="SERINE/THREONINE-PROTEIN KINASE PLK"/>
    <property type="match status" value="1"/>
</dbReference>
<dbReference type="AlphaFoldDB" id="A0A917GZX8"/>
<dbReference type="InterPro" id="IPR000719">
    <property type="entry name" value="Prot_kinase_dom"/>
</dbReference>
<dbReference type="SMART" id="SM00220">
    <property type="entry name" value="S_TKc"/>
    <property type="match status" value="1"/>
</dbReference>
<feature type="domain" description="Protein kinase" evidence="1">
    <location>
        <begin position="13"/>
        <end position="267"/>
    </location>
</feature>
<dbReference type="InterPro" id="IPR011009">
    <property type="entry name" value="Kinase-like_dom_sf"/>
</dbReference>
<dbReference type="CDD" id="cd14014">
    <property type="entry name" value="STKc_PknB_like"/>
    <property type="match status" value="1"/>
</dbReference>
<dbReference type="Gene3D" id="1.10.510.10">
    <property type="entry name" value="Transferase(Phosphotransferase) domain 1"/>
    <property type="match status" value="1"/>
</dbReference>
<organism evidence="2 3">
    <name type="scientific">Virgibacillus oceani</name>
    <dbReference type="NCBI Taxonomy" id="1479511"/>
    <lineage>
        <taxon>Bacteria</taxon>
        <taxon>Bacillati</taxon>
        <taxon>Bacillota</taxon>
        <taxon>Bacilli</taxon>
        <taxon>Bacillales</taxon>
        <taxon>Bacillaceae</taxon>
        <taxon>Virgibacillus</taxon>
    </lineage>
</organism>
<keyword evidence="3" id="KW-1185">Reference proteome</keyword>
<dbReference type="RefSeq" id="WP_188453580.1">
    <property type="nucleotide sequence ID" value="NZ_BMFR01000001.1"/>
</dbReference>
<dbReference type="GO" id="GO:0004672">
    <property type="term" value="F:protein kinase activity"/>
    <property type="evidence" value="ECO:0007669"/>
    <property type="project" value="InterPro"/>
</dbReference>
<reference evidence="2" key="1">
    <citation type="journal article" date="2014" name="Int. J. Syst. Evol. Microbiol.">
        <title>Complete genome sequence of Corynebacterium casei LMG S-19264T (=DSM 44701T), isolated from a smear-ripened cheese.</title>
        <authorList>
            <consortium name="US DOE Joint Genome Institute (JGI-PGF)"/>
            <person name="Walter F."/>
            <person name="Albersmeier A."/>
            <person name="Kalinowski J."/>
            <person name="Ruckert C."/>
        </authorList>
    </citation>
    <scope>NUCLEOTIDE SEQUENCE</scope>
    <source>
        <strain evidence="2">CGMCC 1.12754</strain>
    </source>
</reference>
<dbReference type="PROSITE" id="PS50011">
    <property type="entry name" value="PROTEIN_KINASE_DOM"/>
    <property type="match status" value="1"/>
</dbReference>
<evidence type="ECO:0000313" key="2">
    <source>
        <dbReference type="EMBL" id="GGG63035.1"/>
    </source>
</evidence>
<reference evidence="2" key="2">
    <citation type="submission" date="2020-09" db="EMBL/GenBank/DDBJ databases">
        <authorList>
            <person name="Sun Q."/>
            <person name="Zhou Y."/>
        </authorList>
    </citation>
    <scope>NUCLEOTIDE SEQUENCE</scope>
    <source>
        <strain evidence="2">CGMCC 1.12754</strain>
    </source>
</reference>
<protein>
    <recommendedName>
        <fullName evidence="1">Protein kinase domain-containing protein</fullName>
    </recommendedName>
</protein>
<dbReference type="Proteomes" id="UP000622860">
    <property type="component" value="Unassembled WGS sequence"/>
</dbReference>